<reference evidence="2" key="2">
    <citation type="submission" date="2015-06" db="UniProtKB">
        <authorList>
            <consortium name="EnsemblProtists"/>
        </authorList>
    </citation>
    <scope>IDENTIFICATION</scope>
    <source>
        <strain evidence="2">Emoy2</strain>
    </source>
</reference>
<dbReference type="Gene3D" id="3.40.390.10">
    <property type="entry name" value="Collagenase (Catalytic Domain)"/>
    <property type="match status" value="1"/>
</dbReference>
<name>M4BTM6_HYAAE</name>
<dbReference type="EMBL" id="JH597849">
    <property type="status" value="NOT_ANNOTATED_CDS"/>
    <property type="molecule type" value="Genomic_DNA"/>
</dbReference>
<evidence type="ECO:0000313" key="2">
    <source>
        <dbReference type="EnsemblProtists" id="HpaP809811"/>
    </source>
</evidence>
<sequence>MIHSRPAQKVGRGLDSWESSQAAPGHRDPRCSNLYSVYPKTSVKPVPLTRLIGLSCCHMTLLFFLPAPYFDCKQHPARNFGATGCTIGKNTADNGGLKLSFHAYRTYIAEQAKRVFSNDEGEVAIGPRSQAGHDLPADVADKLFFSARAQCRCLMSNAITKQRFITDSHSPS</sequence>
<reference evidence="3" key="1">
    <citation type="journal article" date="2010" name="Science">
        <title>Signatures of adaptation to obligate biotrophy in the Hyaloperonospora arabidopsidis genome.</title>
        <authorList>
            <person name="Baxter L."/>
            <person name="Tripathy S."/>
            <person name="Ishaque N."/>
            <person name="Boot N."/>
            <person name="Cabral A."/>
            <person name="Kemen E."/>
            <person name="Thines M."/>
            <person name="Ah-Fong A."/>
            <person name="Anderson R."/>
            <person name="Badejoko W."/>
            <person name="Bittner-Eddy P."/>
            <person name="Boore J.L."/>
            <person name="Chibucos M.C."/>
            <person name="Coates M."/>
            <person name="Dehal P."/>
            <person name="Delehaunty K."/>
            <person name="Dong S."/>
            <person name="Downton P."/>
            <person name="Dumas B."/>
            <person name="Fabro G."/>
            <person name="Fronick C."/>
            <person name="Fuerstenberg S.I."/>
            <person name="Fulton L."/>
            <person name="Gaulin E."/>
            <person name="Govers F."/>
            <person name="Hughes L."/>
            <person name="Humphray S."/>
            <person name="Jiang R.H."/>
            <person name="Judelson H."/>
            <person name="Kamoun S."/>
            <person name="Kyung K."/>
            <person name="Meijer H."/>
            <person name="Minx P."/>
            <person name="Morris P."/>
            <person name="Nelson J."/>
            <person name="Phuntumart V."/>
            <person name="Qutob D."/>
            <person name="Rehmany A."/>
            <person name="Rougon-Cardoso A."/>
            <person name="Ryden P."/>
            <person name="Torto-Alalibo T."/>
            <person name="Studholme D."/>
            <person name="Wang Y."/>
            <person name="Win J."/>
            <person name="Wood J."/>
            <person name="Clifton S.W."/>
            <person name="Rogers J."/>
            <person name="Van den Ackerveken G."/>
            <person name="Jones J.D."/>
            <person name="McDowell J.M."/>
            <person name="Beynon J."/>
            <person name="Tyler B.M."/>
        </authorList>
    </citation>
    <scope>NUCLEOTIDE SEQUENCE [LARGE SCALE GENOMIC DNA]</scope>
    <source>
        <strain evidence="3">Emoy2</strain>
    </source>
</reference>
<dbReference type="GO" id="GO:0008237">
    <property type="term" value="F:metallopeptidase activity"/>
    <property type="evidence" value="ECO:0007669"/>
    <property type="project" value="InterPro"/>
</dbReference>
<proteinExistence type="predicted"/>
<dbReference type="EnsemblProtists" id="HpaT809811">
    <property type="protein sequence ID" value="HpaP809811"/>
    <property type="gene ID" value="HpaG809811"/>
</dbReference>
<dbReference type="AlphaFoldDB" id="M4BTM6"/>
<dbReference type="HOGENOM" id="CLU_1558204_0_0_1"/>
<evidence type="ECO:0000313" key="3">
    <source>
        <dbReference type="Proteomes" id="UP000011713"/>
    </source>
</evidence>
<dbReference type="Proteomes" id="UP000011713">
    <property type="component" value="Unassembled WGS sequence"/>
</dbReference>
<dbReference type="InterPro" id="IPR024079">
    <property type="entry name" value="MetalloPept_cat_dom_sf"/>
</dbReference>
<evidence type="ECO:0000256" key="1">
    <source>
        <dbReference type="SAM" id="MobiDB-lite"/>
    </source>
</evidence>
<accession>M4BTM6</accession>
<dbReference type="InParanoid" id="M4BTM6"/>
<dbReference type="VEuPathDB" id="FungiDB:HpaG809811"/>
<feature type="region of interest" description="Disordered" evidence="1">
    <location>
        <begin position="1"/>
        <end position="28"/>
    </location>
</feature>
<organism evidence="2 3">
    <name type="scientific">Hyaloperonospora arabidopsidis (strain Emoy2)</name>
    <name type="common">Downy mildew agent</name>
    <name type="synonym">Peronospora arabidopsidis</name>
    <dbReference type="NCBI Taxonomy" id="559515"/>
    <lineage>
        <taxon>Eukaryota</taxon>
        <taxon>Sar</taxon>
        <taxon>Stramenopiles</taxon>
        <taxon>Oomycota</taxon>
        <taxon>Peronosporomycetes</taxon>
        <taxon>Peronosporales</taxon>
        <taxon>Peronosporaceae</taxon>
        <taxon>Hyaloperonospora</taxon>
    </lineage>
</organism>
<keyword evidence="3" id="KW-1185">Reference proteome</keyword>
<dbReference type="SUPFAM" id="SSF55486">
    <property type="entry name" value="Metalloproteases ('zincins'), catalytic domain"/>
    <property type="match status" value="1"/>
</dbReference>
<protein>
    <submittedName>
        <fullName evidence="2">Uncharacterized protein</fullName>
    </submittedName>
</protein>